<gene>
    <name evidence="3" type="ORF">CGS46_06635</name>
</gene>
<dbReference type="Gene3D" id="2.60.120.10">
    <property type="entry name" value="Jelly Rolls"/>
    <property type="match status" value="1"/>
</dbReference>
<evidence type="ECO:0000259" key="2">
    <source>
        <dbReference type="Pfam" id="PF07883"/>
    </source>
</evidence>
<dbReference type="InterPro" id="IPR013096">
    <property type="entry name" value="Cupin_2"/>
</dbReference>
<dbReference type="Proteomes" id="UP000220752">
    <property type="component" value="Unassembled WGS sequence"/>
</dbReference>
<accession>A0A2A6ZC07</accession>
<evidence type="ECO:0000313" key="3">
    <source>
        <dbReference type="EMBL" id="PDX58881.1"/>
    </source>
</evidence>
<protein>
    <submittedName>
        <fullName evidence="3">Cupin</fullName>
    </submittedName>
</protein>
<evidence type="ECO:0000313" key="4">
    <source>
        <dbReference type="Proteomes" id="UP000220752"/>
    </source>
</evidence>
<dbReference type="PANTHER" id="PTHR35848">
    <property type="entry name" value="OXALATE-BINDING PROTEIN"/>
    <property type="match status" value="1"/>
</dbReference>
<dbReference type="InterPro" id="IPR011051">
    <property type="entry name" value="RmlC_Cupin_sf"/>
</dbReference>
<feature type="domain" description="Cupin type-2" evidence="2">
    <location>
        <begin position="41"/>
        <end position="108"/>
    </location>
</feature>
<dbReference type="Pfam" id="PF07883">
    <property type="entry name" value="Cupin_2"/>
    <property type="match status" value="1"/>
</dbReference>
<keyword evidence="1" id="KW-0479">Metal-binding</keyword>
<comment type="caution">
    <text evidence="3">The sequence shown here is derived from an EMBL/GenBank/DDBJ whole genome shotgun (WGS) entry which is preliminary data.</text>
</comment>
<reference evidence="3 4" key="1">
    <citation type="journal article" date="2017" name="Front. Microbiol.">
        <title>New Insights into the Diversity of the Genus Faecalibacterium.</title>
        <authorList>
            <person name="Benevides L."/>
            <person name="Burman S."/>
            <person name="Martin R."/>
            <person name="Robert V."/>
            <person name="Thomas M."/>
            <person name="Miquel S."/>
            <person name="Chain F."/>
            <person name="Sokol H."/>
            <person name="Bermudez-Humaran L.G."/>
            <person name="Morrison M."/>
            <person name="Langella P."/>
            <person name="Azevedo V.A."/>
            <person name="Chatel J.M."/>
            <person name="Soares S."/>
        </authorList>
    </citation>
    <scope>NUCLEOTIDE SEQUENCE [LARGE SCALE GENOMIC DNA]</scope>
    <source>
        <strain evidence="4">CNCM I-4540</strain>
    </source>
</reference>
<dbReference type="EMBL" id="NMTQ01000022">
    <property type="protein sequence ID" value="PDX58881.1"/>
    <property type="molecule type" value="Genomic_DNA"/>
</dbReference>
<name>A0A2A6ZC07_9FIRM</name>
<organism evidence="3 4">
    <name type="scientific">Faecalibacterium langellae</name>
    <dbReference type="NCBI Taxonomy" id="3435293"/>
    <lineage>
        <taxon>Bacteria</taxon>
        <taxon>Bacillati</taxon>
        <taxon>Bacillota</taxon>
        <taxon>Clostridia</taxon>
        <taxon>Eubacteriales</taxon>
        <taxon>Oscillospiraceae</taxon>
        <taxon>Faecalibacterium</taxon>
    </lineage>
</organism>
<keyword evidence="4" id="KW-1185">Reference proteome</keyword>
<dbReference type="AlphaFoldDB" id="A0A2A6ZC07"/>
<sequence length="128" mass="14278">MHKISIYQDIEGTEFPAGRRTRVLVGVDSPLQAEHYVVGTANVHPGGGVPEHAHETEETYIILSGTGEMIIDGEPVPIKSDDVIYLPPMQRHELKNTGDTEMRTIFVYAPKMVVEHWAQESKGELPMK</sequence>
<proteinExistence type="predicted"/>
<dbReference type="GO" id="GO:0046872">
    <property type="term" value="F:metal ion binding"/>
    <property type="evidence" value="ECO:0007669"/>
    <property type="project" value="UniProtKB-KW"/>
</dbReference>
<dbReference type="PANTHER" id="PTHR35848:SF6">
    <property type="entry name" value="CUPIN TYPE-2 DOMAIN-CONTAINING PROTEIN"/>
    <property type="match status" value="1"/>
</dbReference>
<dbReference type="SUPFAM" id="SSF51182">
    <property type="entry name" value="RmlC-like cupins"/>
    <property type="match status" value="1"/>
</dbReference>
<dbReference type="InterPro" id="IPR014710">
    <property type="entry name" value="RmlC-like_jellyroll"/>
</dbReference>
<dbReference type="InterPro" id="IPR051610">
    <property type="entry name" value="GPI/OXD"/>
</dbReference>
<evidence type="ECO:0000256" key="1">
    <source>
        <dbReference type="ARBA" id="ARBA00022723"/>
    </source>
</evidence>